<keyword evidence="2" id="KW-0808">Transferase</keyword>
<dbReference type="InterPro" id="IPR029063">
    <property type="entry name" value="SAM-dependent_MTases_sf"/>
</dbReference>
<comment type="caution">
    <text evidence="4">The sequence shown here is derived from an EMBL/GenBank/DDBJ whole genome shotgun (WGS) entry which is preliminary data.</text>
</comment>
<sequence>MTTHTLNVAPALQTYLNSIGETEHPVLAALRRHTARHRLGKMAIAREQAALLTWLARLIQARRYLEVGVFTGYSSTAMALTLPEDGRITACDINVTFTDIAREHWLAAGVAHKISLHLQPALLTLDTLIEQGQSGRYDMALIDADKPPTPQYFERCLQLVRSGGIIAIDNILLGGRVMEEHGGNAPPSLAILKTFNQNLPHDARIVPITLPVGDGLTLLLKK</sequence>
<dbReference type="GO" id="GO:0008171">
    <property type="term" value="F:O-methyltransferase activity"/>
    <property type="evidence" value="ECO:0007669"/>
    <property type="project" value="InterPro"/>
</dbReference>
<dbReference type="Proteomes" id="UP001201397">
    <property type="component" value="Unassembled WGS sequence"/>
</dbReference>
<dbReference type="Gene3D" id="3.40.50.150">
    <property type="entry name" value="Vaccinia Virus protein VP39"/>
    <property type="match status" value="1"/>
</dbReference>
<dbReference type="SUPFAM" id="SSF53335">
    <property type="entry name" value="S-adenosyl-L-methionine-dependent methyltransferases"/>
    <property type="match status" value="1"/>
</dbReference>
<dbReference type="InterPro" id="IPR050362">
    <property type="entry name" value="Cation-dep_OMT"/>
</dbReference>
<gene>
    <name evidence="4" type="ORF">L4H06_05495</name>
</gene>
<protein>
    <submittedName>
        <fullName evidence="4">O-methyltransferase</fullName>
    </submittedName>
</protein>
<evidence type="ECO:0000256" key="2">
    <source>
        <dbReference type="ARBA" id="ARBA00022679"/>
    </source>
</evidence>
<dbReference type="PROSITE" id="PS51682">
    <property type="entry name" value="SAM_OMT_I"/>
    <property type="match status" value="1"/>
</dbReference>
<dbReference type="RefSeq" id="WP_237092699.1">
    <property type="nucleotide sequence ID" value="NZ_JAKKDL010000005.1"/>
</dbReference>
<dbReference type="CDD" id="cd02440">
    <property type="entry name" value="AdoMet_MTases"/>
    <property type="match status" value="1"/>
</dbReference>
<proteinExistence type="predicted"/>
<accession>A0AAW5AMD4</accession>
<dbReference type="GO" id="GO:0032259">
    <property type="term" value="P:methylation"/>
    <property type="evidence" value="ECO:0007669"/>
    <property type="project" value="UniProtKB-KW"/>
</dbReference>
<dbReference type="AlphaFoldDB" id="A0AAW5AMD4"/>
<dbReference type="InterPro" id="IPR002935">
    <property type="entry name" value="SAM_O-MeTrfase"/>
</dbReference>
<dbReference type="PANTHER" id="PTHR10509">
    <property type="entry name" value="O-METHYLTRANSFERASE-RELATED"/>
    <property type="match status" value="1"/>
</dbReference>
<evidence type="ECO:0000313" key="4">
    <source>
        <dbReference type="EMBL" id="MCF7529674.1"/>
    </source>
</evidence>
<evidence type="ECO:0000256" key="3">
    <source>
        <dbReference type="ARBA" id="ARBA00022691"/>
    </source>
</evidence>
<evidence type="ECO:0000313" key="5">
    <source>
        <dbReference type="Proteomes" id="UP001201397"/>
    </source>
</evidence>
<reference evidence="4" key="1">
    <citation type="submission" date="2022-01" db="EMBL/GenBank/DDBJ databases">
        <title>Neisseria sp. ZJ104.</title>
        <authorList>
            <person name="Yang C."/>
        </authorList>
    </citation>
    <scope>NUCLEOTIDE SEQUENCE</scope>
    <source>
        <strain evidence="4">ZJ104</strain>
    </source>
</reference>
<dbReference type="EMBL" id="JAKKDL010000005">
    <property type="protein sequence ID" value="MCF7529674.1"/>
    <property type="molecule type" value="Genomic_DNA"/>
</dbReference>
<dbReference type="Pfam" id="PF01596">
    <property type="entry name" value="Methyltransf_3"/>
    <property type="match status" value="1"/>
</dbReference>
<keyword evidence="1" id="KW-0489">Methyltransferase</keyword>
<dbReference type="PANTHER" id="PTHR10509:SF14">
    <property type="entry name" value="CAFFEOYL-COA O-METHYLTRANSFERASE 3-RELATED"/>
    <property type="match status" value="1"/>
</dbReference>
<dbReference type="GO" id="GO:0008757">
    <property type="term" value="F:S-adenosylmethionine-dependent methyltransferase activity"/>
    <property type="evidence" value="ECO:0007669"/>
    <property type="project" value="TreeGrafter"/>
</dbReference>
<organism evidence="4 5">
    <name type="scientific">Neisseria lisongii</name>
    <dbReference type="NCBI Taxonomy" id="2912188"/>
    <lineage>
        <taxon>Bacteria</taxon>
        <taxon>Pseudomonadati</taxon>
        <taxon>Pseudomonadota</taxon>
        <taxon>Betaproteobacteria</taxon>
        <taxon>Neisseriales</taxon>
        <taxon>Neisseriaceae</taxon>
        <taxon>Neisseria</taxon>
    </lineage>
</organism>
<name>A0AAW5AMD4_9NEIS</name>
<keyword evidence="3" id="KW-0949">S-adenosyl-L-methionine</keyword>
<evidence type="ECO:0000256" key="1">
    <source>
        <dbReference type="ARBA" id="ARBA00022603"/>
    </source>
</evidence>